<sequence length="474" mass="53435">MSNLLSPHFKLEEVTKDDMVIASLAWGFTLGFGWLTTWTAVRQTTAMYRRQGDRILRNPYIWMIWLEILVCSIFSVICWLHLKGIIPPSFAFYFTILTTWALQVQFLLQIIINRCAILLTNRKLAWRVKVGVAVLITAINISVYNIWIPARLQVSDRYVEINDWWDRCEKVIYLIVDGALNIYFVRIVQKNLVMHGLTKYKRLTRFNMFIIGFSLSMDVLIIAMMSLNNTFVYMQFHPLAYMVKLKIEMSMAELIGKVARKRDMGILSAADWNGDRNSWHPSEYSLQLPNYNRNTPAGRPANPIELNPNLTRGTNTAAVSTAPGSRRESIGTADLEGGQQPKMAIYRTREVVVEIERVPPSGSTVNPTVPAATSSSQQQQPPPDLEIFNSQILIDDSDDDEDDDSSQKGFSHPGKPLALPDITAPWAGGFSTRIWDGTNCEQDPTLPASVAKIGSGWQQDDVLQASGFPDLGTK</sequence>
<organism evidence="3 4">
    <name type="scientific">Colletotrichum gloeosporioides</name>
    <name type="common">Anthracnose fungus</name>
    <name type="synonym">Glomerella cingulata</name>
    <dbReference type="NCBI Taxonomy" id="474922"/>
    <lineage>
        <taxon>Eukaryota</taxon>
        <taxon>Fungi</taxon>
        <taxon>Dikarya</taxon>
        <taxon>Ascomycota</taxon>
        <taxon>Pezizomycotina</taxon>
        <taxon>Sordariomycetes</taxon>
        <taxon>Hypocreomycetidae</taxon>
        <taxon>Glomerellales</taxon>
        <taxon>Glomerellaceae</taxon>
        <taxon>Colletotrichum</taxon>
        <taxon>Colletotrichum gloeosporioides species complex</taxon>
    </lineage>
</organism>
<keyword evidence="2" id="KW-0472">Membrane</keyword>
<dbReference type="Proteomes" id="UP000613401">
    <property type="component" value="Unassembled WGS sequence"/>
</dbReference>
<evidence type="ECO:0000313" key="4">
    <source>
        <dbReference type="Proteomes" id="UP000613401"/>
    </source>
</evidence>
<protein>
    <recommendedName>
        <fullName evidence="5">Integral membrane protein</fullName>
    </recommendedName>
</protein>
<dbReference type="AlphaFoldDB" id="A0A8H4CL95"/>
<dbReference type="RefSeq" id="XP_045265048.1">
    <property type="nucleotide sequence ID" value="XM_045413414.1"/>
</dbReference>
<proteinExistence type="predicted"/>
<keyword evidence="2" id="KW-0812">Transmembrane</keyword>
<feature type="transmembrane region" description="Helical" evidence="2">
    <location>
        <begin position="171"/>
        <end position="188"/>
    </location>
</feature>
<gene>
    <name evidence="3" type="ORF">GCG54_00013562</name>
</gene>
<feature type="region of interest" description="Disordered" evidence="1">
    <location>
        <begin position="454"/>
        <end position="474"/>
    </location>
</feature>
<comment type="caution">
    <text evidence="3">The sequence shown here is derived from an EMBL/GenBank/DDBJ whole genome shotgun (WGS) entry which is preliminary data.</text>
</comment>
<feature type="transmembrane region" description="Helical" evidence="2">
    <location>
        <begin position="62"/>
        <end position="82"/>
    </location>
</feature>
<dbReference type="EMBL" id="WVTB01000038">
    <property type="protein sequence ID" value="KAF3805889.1"/>
    <property type="molecule type" value="Genomic_DNA"/>
</dbReference>
<feature type="transmembrane region" description="Helical" evidence="2">
    <location>
        <begin position="88"/>
        <end position="112"/>
    </location>
</feature>
<keyword evidence="2" id="KW-1133">Transmembrane helix</keyword>
<feature type="region of interest" description="Disordered" evidence="1">
    <location>
        <begin position="302"/>
        <end position="338"/>
    </location>
</feature>
<dbReference type="GeneID" id="69020678"/>
<feature type="compositionally biased region" description="Polar residues" evidence="1">
    <location>
        <begin position="361"/>
        <end position="373"/>
    </location>
</feature>
<feature type="transmembrane region" description="Helical" evidence="2">
    <location>
        <begin position="208"/>
        <end position="227"/>
    </location>
</feature>
<feature type="region of interest" description="Disordered" evidence="1">
    <location>
        <begin position="357"/>
        <end position="423"/>
    </location>
</feature>
<reference evidence="3" key="1">
    <citation type="journal article" date="2020" name="Phytopathology">
        <title>Genome sequence and comparative analysis of Colletotrichum gloeosporioides isolated from Liriodendron leaves.</title>
        <authorList>
            <person name="Fu F.F."/>
            <person name="Hao Z."/>
            <person name="Wang P."/>
            <person name="Lu Y."/>
            <person name="Xue L.J."/>
            <person name="Wei G."/>
            <person name="Tian Y."/>
            <person name="Baishi H."/>
            <person name="Xu H."/>
            <person name="Shi J."/>
            <person name="Cheng T."/>
            <person name="Wang G."/>
            <person name="Yi Y."/>
            <person name="Chen J."/>
        </authorList>
    </citation>
    <scope>NUCLEOTIDE SEQUENCE</scope>
    <source>
        <strain evidence="3">Lc1</strain>
    </source>
</reference>
<dbReference type="PANTHER" id="PTHR35179">
    <property type="entry name" value="PROTEIN CBG02620"/>
    <property type="match status" value="1"/>
</dbReference>
<feature type="compositionally biased region" description="Polar residues" evidence="1">
    <location>
        <begin position="308"/>
        <end position="323"/>
    </location>
</feature>
<dbReference type="PANTHER" id="PTHR35179:SF1">
    <property type="entry name" value="INTEGRAL MEMBRANE PROTEIN"/>
    <property type="match status" value="1"/>
</dbReference>
<feature type="transmembrane region" description="Helical" evidence="2">
    <location>
        <begin position="20"/>
        <end position="41"/>
    </location>
</feature>
<accession>A0A8H4CL95</accession>
<feature type="compositionally biased region" description="Acidic residues" evidence="1">
    <location>
        <begin position="395"/>
        <end position="404"/>
    </location>
</feature>
<evidence type="ECO:0000313" key="3">
    <source>
        <dbReference type="EMBL" id="KAF3805889.1"/>
    </source>
</evidence>
<name>A0A8H4CL95_COLGL</name>
<keyword evidence="4" id="KW-1185">Reference proteome</keyword>
<evidence type="ECO:0008006" key="5">
    <source>
        <dbReference type="Google" id="ProtNLM"/>
    </source>
</evidence>
<evidence type="ECO:0000256" key="2">
    <source>
        <dbReference type="SAM" id="Phobius"/>
    </source>
</evidence>
<feature type="transmembrane region" description="Helical" evidence="2">
    <location>
        <begin position="124"/>
        <end position="147"/>
    </location>
</feature>
<evidence type="ECO:0000256" key="1">
    <source>
        <dbReference type="SAM" id="MobiDB-lite"/>
    </source>
</evidence>
<reference evidence="3" key="2">
    <citation type="submission" date="2020-03" db="EMBL/GenBank/DDBJ databases">
        <authorList>
            <person name="Fu F.-F."/>
            <person name="Chen J."/>
        </authorList>
    </citation>
    <scope>NUCLEOTIDE SEQUENCE</scope>
    <source>
        <strain evidence="3">Lc1</strain>
    </source>
</reference>